<dbReference type="EMBL" id="FQUC01000003">
    <property type="protein sequence ID" value="SHF03077.1"/>
    <property type="molecule type" value="Genomic_DNA"/>
</dbReference>
<dbReference type="AlphaFoldDB" id="A0A1M4YBG0"/>
<evidence type="ECO:0000313" key="1">
    <source>
        <dbReference type="EMBL" id="SHF03077.1"/>
    </source>
</evidence>
<protein>
    <submittedName>
        <fullName evidence="1">Uncharacterized protein</fullName>
    </submittedName>
</protein>
<dbReference type="STRING" id="1346286.SAMN05444362_103126"/>
<evidence type="ECO:0000313" key="2">
    <source>
        <dbReference type="Proteomes" id="UP000184480"/>
    </source>
</evidence>
<dbReference type="Proteomes" id="UP000184480">
    <property type="component" value="Unassembled WGS sequence"/>
</dbReference>
<proteinExistence type="predicted"/>
<reference evidence="2" key="1">
    <citation type="submission" date="2016-11" db="EMBL/GenBank/DDBJ databases">
        <authorList>
            <person name="Varghese N."/>
            <person name="Submissions S."/>
        </authorList>
    </citation>
    <scope>NUCLEOTIDE SEQUENCE [LARGE SCALE GENOMIC DNA]</scope>
    <source>
        <strain evidence="2">DSM 27370</strain>
    </source>
</reference>
<sequence length="315" mass="34663">MNKYLSIFILYIGIQGFLPSVLSAQVLIGIGEPEPPHPSAILELKSLDKDKGFLGPRVKLKGTKDITTIADPANGLLVYNVEDANTSKTDSVKANRYYYWAEQTGEWLDFLGQEELRKTINEVLTKIGVPQSVIYPLRARDKITVGSKEYTGMKDLLAGIEMGSAKNVLLDEGLNYTNGKVKLDYDSTKIPAVCRVVFEPGVYYIAFSYEVIPYKSISSTCTNSSYYMDFPTSNPPGSRSHSNAYHGTGLNSMHGKSFIHVSVLDKKVVWKVDLGVGVAGDYLTTSGGKETDGFFFSDKGTYLYILRLGDVVTAP</sequence>
<organism evidence="1 2">
    <name type="scientific">Dysgonomonas macrotermitis</name>
    <dbReference type="NCBI Taxonomy" id="1346286"/>
    <lineage>
        <taxon>Bacteria</taxon>
        <taxon>Pseudomonadati</taxon>
        <taxon>Bacteroidota</taxon>
        <taxon>Bacteroidia</taxon>
        <taxon>Bacteroidales</taxon>
        <taxon>Dysgonomonadaceae</taxon>
        <taxon>Dysgonomonas</taxon>
    </lineage>
</organism>
<name>A0A1M4YBG0_9BACT</name>
<gene>
    <name evidence="1" type="ORF">SAMN05444362_103126</name>
</gene>
<accession>A0A1M4YBG0</accession>
<keyword evidence="2" id="KW-1185">Reference proteome</keyword>